<dbReference type="STRING" id="1941349.STSP1_01556"/>
<dbReference type="KEGG" id="pbp:STSP1_01556"/>
<proteinExistence type="predicted"/>
<protein>
    <submittedName>
        <fullName evidence="1">Uncharacterized protein</fullName>
    </submittedName>
</protein>
<dbReference type="EMBL" id="CP021023">
    <property type="protein sequence ID" value="ARN57160.1"/>
    <property type="molecule type" value="Genomic_DNA"/>
</dbReference>
<evidence type="ECO:0000313" key="1">
    <source>
        <dbReference type="EMBL" id="ARN57160.1"/>
    </source>
</evidence>
<dbReference type="AlphaFoldDB" id="A0A1W6LMY9"/>
<evidence type="ECO:0000313" key="2">
    <source>
        <dbReference type="Proteomes" id="UP000193334"/>
    </source>
</evidence>
<sequence length="124" mass="13758">MSKKMESFIAELFDPALSFEEVIENNQLSIKALDKQLKNQSCREEMQSRIETVNLLSKAVLAKAGLTAAEKLAGLACCDKEETARKACIDIMQLRKELAQSRQDASAPSLSEEKKAKLLEILAE</sequence>
<dbReference type="RefSeq" id="WP_085755829.1">
    <property type="nucleotide sequence ID" value="NZ_CP021023.1"/>
</dbReference>
<accession>A0A1W6LMY9</accession>
<keyword evidence="2" id="KW-1185">Reference proteome</keyword>
<reference evidence="2" key="1">
    <citation type="submission" date="2017-04" db="EMBL/GenBank/DDBJ databases">
        <title>Comparative genomics and description of representatives of a novel lineage of planctomycetes thriving in anoxic sediments.</title>
        <authorList>
            <person name="Spring S."/>
            <person name="Bunk B."/>
            <person name="Sproer C."/>
        </authorList>
    </citation>
    <scope>NUCLEOTIDE SEQUENCE [LARGE SCALE GENOMIC DNA]</scope>
    <source>
        <strain evidence="2">ST-PulAB-D4</strain>
    </source>
</reference>
<gene>
    <name evidence="1" type="ORF">STSP1_01556</name>
</gene>
<name>A0A1W6LMY9_9BACT</name>
<organism evidence="1 2">
    <name type="scientific">Sedimentisphaera salicampi</name>
    <dbReference type="NCBI Taxonomy" id="1941349"/>
    <lineage>
        <taxon>Bacteria</taxon>
        <taxon>Pseudomonadati</taxon>
        <taxon>Planctomycetota</taxon>
        <taxon>Phycisphaerae</taxon>
        <taxon>Sedimentisphaerales</taxon>
        <taxon>Sedimentisphaeraceae</taxon>
        <taxon>Sedimentisphaera</taxon>
    </lineage>
</organism>
<dbReference type="Proteomes" id="UP000193334">
    <property type="component" value="Chromosome"/>
</dbReference>
<dbReference type="OrthoDB" id="289399at2"/>